<keyword evidence="3" id="KW-1185">Reference proteome</keyword>
<reference evidence="2" key="1">
    <citation type="submission" date="2023-07" db="EMBL/GenBank/DDBJ databases">
        <authorList>
            <consortium name="CYATHOMIX"/>
        </authorList>
    </citation>
    <scope>NUCLEOTIDE SEQUENCE</scope>
    <source>
        <strain evidence="2">N/A</strain>
    </source>
</reference>
<gene>
    <name evidence="2" type="ORF">CYNAS_LOCUS16936</name>
</gene>
<keyword evidence="1" id="KW-1133">Transmembrane helix</keyword>
<dbReference type="EMBL" id="CATQJL010000316">
    <property type="protein sequence ID" value="CAJ0604953.1"/>
    <property type="molecule type" value="Genomic_DNA"/>
</dbReference>
<protein>
    <submittedName>
        <fullName evidence="2">Uncharacterized protein</fullName>
    </submittedName>
</protein>
<evidence type="ECO:0000313" key="3">
    <source>
        <dbReference type="Proteomes" id="UP001176961"/>
    </source>
</evidence>
<keyword evidence="1" id="KW-0812">Transmembrane</keyword>
<feature type="non-terminal residue" evidence="2">
    <location>
        <position position="184"/>
    </location>
</feature>
<organism evidence="2 3">
    <name type="scientific">Cylicocyclus nassatus</name>
    <name type="common">Nematode worm</name>
    <dbReference type="NCBI Taxonomy" id="53992"/>
    <lineage>
        <taxon>Eukaryota</taxon>
        <taxon>Metazoa</taxon>
        <taxon>Ecdysozoa</taxon>
        <taxon>Nematoda</taxon>
        <taxon>Chromadorea</taxon>
        <taxon>Rhabditida</taxon>
        <taxon>Rhabditina</taxon>
        <taxon>Rhabditomorpha</taxon>
        <taxon>Strongyloidea</taxon>
        <taxon>Strongylidae</taxon>
        <taxon>Cylicocyclus</taxon>
    </lineage>
</organism>
<dbReference type="AlphaFoldDB" id="A0AA36MC69"/>
<name>A0AA36MC69_CYLNA</name>
<proteinExistence type="predicted"/>
<feature type="transmembrane region" description="Helical" evidence="1">
    <location>
        <begin position="110"/>
        <end position="133"/>
    </location>
</feature>
<accession>A0AA36MC69</accession>
<evidence type="ECO:0000313" key="2">
    <source>
        <dbReference type="EMBL" id="CAJ0604953.1"/>
    </source>
</evidence>
<evidence type="ECO:0000256" key="1">
    <source>
        <dbReference type="SAM" id="Phobius"/>
    </source>
</evidence>
<keyword evidence="1" id="KW-0472">Membrane</keyword>
<dbReference type="Proteomes" id="UP001176961">
    <property type="component" value="Unassembled WGS sequence"/>
</dbReference>
<comment type="caution">
    <text evidence="2">The sequence shown here is derived from an EMBL/GenBank/DDBJ whole genome shotgun (WGS) entry which is preliminary data.</text>
</comment>
<sequence>MRLLMPFILEVFVQVRFHECLPQHQFGGTTSFLKGKRQVGNSIGLKATTSNKQLKTTLPQRTKGVPSRSAEVGARHTEVLSTRFAEGIFTRRKTHKKVTYGEDHALQWKIIAIFSGIGLLILCALGVVLYMTCRREADSHGTMAEPSVLITDLGMEQEQFFDKQELDSQPAVSGFGIVDKSGVE</sequence>